<accession>A0A5N5W1F5</accession>
<sequence length="154" mass="17577">MYRIVVGEQHPGMFRGYRLEDLDDTDAAAVREGRMVLAAIGLEKQRRDGYWVRKADKINFVVPLDVLGEYPHFEEIADEETRFWASDMWGATLEVPAGREALWGRLQTPCTVIETETELYENGIKHTGYVLIRDFGGERRRVSAELLSVEASKA</sequence>
<keyword evidence="2" id="KW-1185">Reference proteome</keyword>
<evidence type="ECO:0000313" key="1">
    <source>
        <dbReference type="EMBL" id="KAB7835718.1"/>
    </source>
</evidence>
<gene>
    <name evidence="1" type="ORF">FRZ00_26205</name>
</gene>
<comment type="caution">
    <text evidence="1">The sequence shown here is derived from an EMBL/GenBank/DDBJ whole genome shotgun (WGS) entry which is preliminary data.</text>
</comment>
<protein>
    <submittedName>
        <fullName evidence="1">Uncharacterized protein</fullName>
    </submittedName>
</protein>
<proteinExistence type="predicted"/>
<evidence type="ECO:0000313" key="2">
    <source>
        <dbReference type="Proteomes" id="UP000327000"/>
    </source>
</evidence>
<organism evidence="1 2">
    <name type="scientific">Streptomyces mobaraensis</name>
    <name type="common">Streptoverticillium mobaraense</name>
    <dbReference type="NCBI Taxonomy" id="35621"/>
    <lineage>
        <taxon>Bacteria</taxon>
        <taxon>Bacillati</taxon>
        <taxon>Actinomycetota</taxon>
        <taxon>Actinomycetes</taxon>
        <taxon>Kitasatosporales</taxon>
        <taxon>Streptomycetaceae</taxon>
        <taxon>Streptomyces</taxon>
    </lineage>
</organism>
<dbReference type="AlphaFoldDB" id="A0A5N5W1F5"/>
<dbReference type="OrthoDB" id="9883933at2"/>
<dbReference type="Proteomes" id="UP000327000">
    <property type="component" value="Unassembled WGS sequence"/>
</dbReference>
<name>A0A5N5W1F5_STRMB</name>
<dbReference type="RefSeq" id="WP_152265175.1">
    <property type="nucleotide sequence ID" value="NZ_VOKX01000106.1"/>
</dbReference>
<reference evidence="1 2" key="1">
    <citation type="journal article" date="2019" name="Microb. Cell Fact.">
        <title>Exploring novel herbicidin analogues by transcriptional regulator overexpression and MS/MS molecular networking.</title>
        <authorList>
            <person name="Shi Y."/>
            <person name="Gu R."/>
            <person name="Li Y."/>
            <person name="Wang X."/>
            <person name="Ren W."/>
            <person name="Li X."/>
            <person name="Wang L."/>
            <person name="Xie Y."/>
            <person name="Hong B."/>
        </authorList>
    </citation>
    <scope>NUCLEOTIDE SEQUENCE [LARGE SCALE GENOMIC DNA]</scope>
    <source>
        <strain evidence="1 2">US-43</strain>
    </source>
</reference>
<dbReference type="EMBL" id="VOKX01000106">
    <property type="protein sequence ID" value="KAB7835718.1"/>
    <property type="molecule type" value="Genomic_DNA"/>
</dbReference>